<reference evidence="1 2" key="1">
    <citation type="submission" date="2016-08" db="EMBL/GenBank/DDBJ databases">
        <title>Whole genome sequence of Pseudomonas graminis strain UASWS1507, a potential biological control agent for agriculture.</title>
        <authorList>
            <person name="Crovadore J."/>
            <person name="Calmin G."/>
            <person name="Chablais R."/>
            <person name="Cochard B."/>
            <person name="Lefort F."/>
        </authorList>
    </citation>
    <scope>NUCLEOTIDE SEQUENCE [LARGE SCALE GENOMIC DNA]</scope>
    <source>
        <strain evidence="1 2">UASWS1507</strain>
    </source>
</reference>
<dbReference type="EMBL" id="MDEN01000048">
    <property type="protein sequence ID" value="OCX25626.1"/>
    <property type="molecule type" value="Genomic_DNA"/>
</dbReference>
<organism evidence="1 2">
    <name type="scientific">Pseudomonas graminis</name>
    <dbReference type="NCBI Taxonomy" id="158627"/>
    <lineage>
        <taxon>Bacteria</taxon>
        <taxon>Pseudomonadati</taxon>
        <taxon>Pseudomonadota</taxon>
        <taxon>Gammaproteobacteria</taxon>
        <taxon>Pseudomonadales</taxon>
        <taxon>Pseudomonadaceae</taxon>
        <taxon>Pseudomonas</taxon>
    </lineage>
</organism>
<dbReference type="Proteomes" id="UP000095143">
    <property type="component" value="Unassembled WGS sequence"/>
</dbReference>
<evidence type="ECO:0000313" key="1">
    <source>
        <dbReference type="EMBL" id="OCX25626.1"/>
    </source>
</evidence>
<name>A0A1C2EFC8_9PSED</name>
<dbReference type="AlphaFoldDB" id="A0A1C2EFC8"/>
<sequence>MARIYDDQSLNNVEFQQLRDEADRRLDALKELYPESDGLGTFQKAADDAVQQMQVGILSFKKRHLPEEAKANIQEAYAFQVAYIQACLDRFTKML</sequence>
<protein>
    <submittedName>
        <fullName evidence="1">Uncharacterized protein</fullName>
    </submittedName>
</protein>
<dbReference type="OrthoDB" id="7010874at2"/>
<proteinExistence type="predicted"/>
<gene>
    <name evidence="1" type="ORF">BBI10_01805</name>
</gene>
<accession>A0A1C2EFC8</accession>
<evidence type="ECO:0000313" key="2">
    <source>
        <dbReference type="Proteomes" id="UP000095143"/>
    </source>
</evidence>
<comment type="caution">
    <text evidence="1">The sequence shown here is derived from an EMBL/GenBank/DDBJ whole genome shotgun (WGS) entry which is preliminary data.</text>
</comment>